<dbReference type="Proteomes" id="UP000671879">
    <property type="component" value="Chromosome"/>
</dbReference>
<feature type="coiled-coil region" evidence="3">
    <location>
        <begin position="3"/>
        <end position="30"/>
    </location>
</feature>
<dbReference type="GO" id="GO:0005829">
    <property type="term" value="C:cytosol"/>
    <property type="evidence" value="ECO:0007669"/>
    <property type="project" value="TreeGrafter"/>
</dbReference>
<name>A0A9Q7EXQ7_9BACT</name>
<comment type="function">
    <text evidence="2">Binds to DNA and alters its conformation. May be involved in regulation of gene expression, nucleoid organization and DNA protection.</text>
</comment>
<gene>
    <name evidence="4" type="ORF">KAR29_07290</name>
</gene>
<dbReference type="InterPro" id="IPR036894">
    <property type="entry name" value="YbaB-like_sf"/>
</dbReference>
<dbReference type="Pfam" id="PF02575">
    <property type="entry name" value="YbaB_DNA_bd"/>
    <property type="match status" value="1"/>
</dbReference>
<dbReference type="InterPro" id="IPR004401">
    <property type="entry name" value="YbaB/EbfC"/>
</dbReference>
<keyword evidence="5" id="KW-1185">Reference proteome</keyword>
<evidence type="ECO:0000256" key="1">
    <source>
        <dbReference type="ARBA" id="ARBA00023125"/>
    </source>
</evidence>
<dbReference type="PANTHER" id="PTHR33449:SF1">
    <property type="entry name" value="NUCLEOID-ASSOCIATED PROTEIN YBAB"/>
    <property type="match status" value="1"/>
</dbReference>
<organism evidence="4 5">
    <name type="scientific">Aminithiophilus ramosus</name>
    <dbReference type="NCBI Taxonomy" id="3029084"/>
    <lineage>
        <taxon>Bacteria</taxon>
        <taxon>Thermotogati</taxon>
        <taxon>Synergistota</taxon>
        <taxon>Synergistia</taxon>
        <taxon>Synergistales</taxon>
        <taxon>Aminithiophilaceae</taxon>
        <taxon>Aminithiophilus</taxon>
    </lineage>
</organism>
<dbReference type="Gene3D" id="3.30.1310.10">
    <property type="entry name" value="Nucleoid-associated protein YbaB-like domain"/>
    <property type="match status" value="1"/>
</dbReference>
<sequence>MKMDKLLKQAQKMQAQMARVQEDLARERVEGLAGGGMVKAVADGKGDIVAVHVDPEVVDPKEVEMLEDLILAAVNEAIRASRELSNDRMGQLTSGLGMPNLF</sequence>
<evidence type="ECO:0000313" key="5">
    <source>
        <dbReference type="Proteomes" id="UP000671879"/>
    </source>
</evidence>
<evidence type="ECO:0000313" key="4">
    <source>
        <dbReference type="EMBL" id="QTX31211.1"/>
    </source>
</evidence>
<comment type="similarity">
    <text evidence="2">Belongs to the YbaB/EbfC family.</text>
</comment>
<reference evidence="5" key="1">
    <citation type="submission" date="2021-04" db="EMBL/GenBank/DDBJ databases">
        <title>A novel Synergistetes isolate from a pyrite-forming mixed culture.</title>
        <authorList>
            <person name="Bunk B."/>
            <person name="Sproer C."/>
            <person name="Spring S."/>
            <person name="Pester M."/>
        </authorList>
    </citation>
    <scope>NUCLEOTIDE SEQUENCE [LARGE SCALE GENOMIC DNA]</scope>
    <source>
        <strain evidence="5">J.5.4.2-T.3.5.2</strain>
    </source>
</reference>
<dbReference type="EMBL" id="CP072943">
    <property type="protein sequence ID" value="QTX31211.1"/>
    <property type="molecule type" value="Genomic_DNA"/>
</dbReference>
<evidence type="ECO:0000256" key="3">
    <source>
        <dbReference type="SAM" id="Coils"/>
    </source>
</evidence>
<dbReference type="PIRSF" id="PIRSF004555">
    <property type="entry name" value="UCP004555"/>
    <property type="match status" value="1"/>
</dbReference>
<protein>
    <recommendedName>
        <fullName evidence="2">Nucleoid-associated protein KAR29_07290</fullName>
    </recommendedName>
</protein>
<keyword evidence="3" id="KW-0175">Coiled coil</keyword>
<dbReference type="KEGG" id="aram:KAR29_07290"/>
<keyword evidence="2" id="KW-0963">Cytoplasm</keyword>
<keyword evidence="1 2" id="KW-0238">DNA-binding</keyword>
<dbReference type="SUPFAM" id="SSF82607">
    <property type="entry name" value="YbaB-like"/>
    <property type="match status" value="1"/>
</dbReference>
<dbReference type="GO" id="GO:0003677">
    <property type="term" value="F:DNA binding"/>
    <property type="evidence" value="ECO:0007669"/>
    <property type="project" value="UniProtKB-UniRule"/>
</dbReference>
<dbReference type="HAMAP" id="MF_00274">
    <property type="entry name" value="DNA_YbaB_EbfC"/>
    <property type="match status" value="1"/>
</dbReference>
<comment type="subcellular location">
    <subcellularLocation>
        <location evidence="2">Cytoplasm</location>
        <location evidence="2">Nucleoid</location>
    </subcellularLocation>
</comment>
<dbReference type="GO" id="GO:0043590">
    <property type="term" value="C:bacterial nucleoid"/>
    <property type="evidence" value="ECO:0007669"/>
    <property type="project" value="UniProtKB-UniRule"/>
</dbReference>
<proteinExistence type="inferred from homology"/>
<evidence type="ECO:0000256" key="2">
    <source>
        <dbReference type="HAMAP-Rule" id="MF_00274"/>
    </source>
</evidence>
<accession>A0A9Q7EXQ7</accession>
<dbReference type="NCBIfam" id="TIGR00103">
    <property type="entry name" value="DNA_YbaB_EbfC"/>
    <property type="match status" value="1"/>
</dbReference>
<dbReference type="RefSeq" id="WP_274372355.1">
    <property type="nucleotide sequence ID" value="NZ_CP072943.1"/>
</dbReference>
<dbReference type="PANTHER" id="PTHR33449">
    <property type="entry name" value="NUCLEOID-ASSOCIATED PROTEIN YBAB"/>
    <property type="match status" value="1"/>
</dbReference>
<comment type="subunit">
    <text evidence="2">Homodimer.</text>
</comment>
<dbReference type="AlphaFoldDB" id="A0A9Q7EXQ7"/>